<feature type="domain" description="Cytidyltransferase-like" evidence="1">
    <location>
        <begin position="190"/>
        <end position="369"/>
    </location>
</feature>
<accession>A0A6H0XRG8</accession>
<dbReference type="AlphaFoldDB" id="A0A6H0XRG8"/>
<dbReference type="InterPro" id="IPR014729">
    <property type="entry name" value="Rossmann-like_a/b/a_fold"/>
</dbReference>
<evidence type="ECO:0000313" key="3">
    <source>
        <dbReference type="Proteomes" id="UP000503462"/>
    </source>
</evidence>
<dbReference type="GO" id="GO:0015937">
    <property type="term" value="P:coenzyme A biosynthetic process"/>
    <property type="evidence" value="ECO:0007669"/>
    <property type="project" value="TreeGrafter"/>
</dbReference>
<dbReference type="GO" id="GO:0004140">
    <property type="term" value="F:dephospho-CoA kinase activity"/>
    <property type="evidence" value="ECO:0007669"/>
    <property type="project" value="TreeGrafter"/>
</dbReference>
<protein>
    <recommendedName>
        <fullName evidence="1">Cytidyltransferase-like domain-containing protein</fullName>
    </recommendedName>
</protein>
<evidence type="ECO:0000259" key="1">
    <source>
        <dbReference type="Pfam" id="PF01467"/>
    </source>
</evidence>
<sequence length="375" mass="40710">MSLEAPPRFLLLLPPPSKDVSLVSFRSDYDETISEVLKEVSLQSESSTGAAVLEIAFALPHLVGSTNQSRSALYHQTQQHLALLYKLIVLIAARDAIDVEDDAGVDVRVIPIAWSPTHTDAQSSYTAPVVDIHALAKSSRVWQYAFGVESEGGEAMVRAFVAAKSQTQSRTTSASSALVHGQGVNHHVAVGGTFDHLHIGHKLLLTMTLFTADIQSGSSITVGLTGDELLKNKKYADVLESWHDREQAIEDFCDSMLDFSSWPSAKERKIRDEPVVNGKSTDLHYSTGVVVKCTQIQDPFGPTITEENISAIILSAETRAGGEAINKKRSEQGWAPLTVFEVDVLDAEAEGVTKEGFDAKLSSTAIRQRLAAKEK</sequence>
<dbReference type="SUPFAM" id="SSF52374">
    <property type="entry name" value="Nucleotidylyl transferase"/>
    <property type="match status" value="1"/>
</dbReference>
<proteinExistence type="predicted"/>
<keyword evidence="3" id="KW-1185">Reference proteome</keyword>
<reference evidence="2 3" key="1">
    <citation type="journal article" date="2016" name="Sci. Rep.">
        <title>Peltaster fructicola genome reveals evolution from an invasive phytopathogen to an ectophytic parasite.</title>
        <authorList>
            <person name="Xu C."/>
            <person name="Chen H."/>
            <person name="Gleason M.L."/>
            <person name="Xu J.R."/>
            <person name="Liu H."/>
            <person name="Zhang R."/>
            <person name="Sun G."/>
        </authorList>
    </citation>
    <scope>NUCLEOTIDE SEQUENCE [LARGE SCALE GENOMIC DNA]</scope>
    <source>
        <strain evidence="2 3">LNHT1506</strain>
    </source>
</reference>
<dbReference type="EMBL" id="CP051140">
    <property type="protein sequence ID" value="QIW97250.1"/>
    <property type="molecule type" value="Genomic_DNA"/>
</dbReference>
<dbReference type="InterPro" id="IPR004821">
    <property type="entry name" value="Cyt_trans-like"/>
</dbReference>
<dbReference type="OrthoDB" id="330671at2759"/>
<dbReference type="PANTHER" id="PTHR10695:SF46">
    <property type="entry name" value="BIFUNCTIONAL COENZYME A SYNTHASE-RELATED"/>
    <property type="match status" value="1"/>
</dbReference>
<dbReference type="Gene3D" id="3.40.50.620">
    <property type="entry name" value="HUPs"/>
    <property type="match status" value="1"/>
</dbReference>
<organism evidence="2 3">
    <name type="scientific">Peltaster fructicola</name>
    <dbReference type="NCBI Taxonomy" id="286661"/>
    <lineage>
        <taxon>Eukaryota</taxon>
        <taxon>Fungi</taxon>
        <taxon>Dikarya</taxon>
        <taxon>Ascomycota</taxon>
        <taxon>Pezizomycotina</taxon>
        <taxon>Dothideomycetes</taxon>
        <taxon>Dothideomycetes incertae sedis</taxon>
        <taxon>Peltaster</taxon>
    </lineage>
</organism>
<name>A0A6H0XRG8_9PEZI</name>
<evidence type="ECO:0000313" key="2">
    <source>
        <dbReference type="EMBL" id="QIW97250.1"/>
    </source>
</evidence>
<dbReference type="Pfam" id="PF01467">
    <property type="entry name" value="CTP_transf_like"/>
    <property type="match status" value="1"/>
</dbReference>
<dbReference type="PANTHER" id="PTHR10695">
    <property type="entry name" value="DEPHOSPHO-COA KINASE-RELATED"/>
    <property type="match status" value="1"/>
</dbReference>
<dbReference type="Proteomes" id="UP000503462">
    <property type="component" value="Chromosome 2"/>
</dbReference>
<gene>
    <name evidence="2" type="ORF">AMS68_002768</name>
</gene>